<protein>
    <recommendedName>
        <fullName evidence="2">SGNH hydrolase-type esterase domain-containing protein</fullName>
    </recommendedName>
</protein>
<dbReference type="Pfam" id="PF13472">
    <property type="entry name" value="Lipase_GDSL_2"/>
    <property type="match status" value="1"/>
</dbReference>
<proteinExistence type="predicted"/>
<evidence type="ECO:0000313" key="3">
    <source>
        <dbReference type="EMBL" id="GAA5125650.1"/>
    </source>
</evidence>
<dbReference type="Proteomes" id="UP001500804">
    <property type="component" value="Unassembled WGS sequence"/>
</dbReference>
<organism evidence="3 4">
    <name type="scientific">Pseudonocardia adelaidensis</name>
    <dbReference type="NCBI Taxonomy" id="648754"/>
    <lineage>
        <taxon>Bacteria</taxon>
        <taxon>Bacillati</taxon>
        <taxon>Actinomycetota</taxon>
        <taxon>Actinomycetes</taxon>
        <taxon>Pseudonocardiales</taxon>
        <taxon>Pseudonocardiaceae</taxon>
        <taxon>Pseudonocardia</taxon>
    </lineage>
</organism>
<dbReference type="EMBL" id="BAABJO010000014">
    <property type="protein sequence ID" value="GAA5125650.1"/>
    <property type="molecule type" value="Genomic_DNA"/>
</dbReference>
<keyword evidence="1" id="KW-0472">Membrane</keyword>
<dbReference type="SUPFAM" id="SSF52266">
    <property type="entry name" value="SGNH hydrolase"/>
    <property type="match status" value="1"/>
</dbReference>
<name>A0ABP9NL91_9PSEU</name>
<evidence type="ECO:0000256" key="1">
    <source>
        <dbReference type="SAM" id="Phobius"/>
    </source>
</evidence>
<feature type="transmembrane region" description="Helical" evidence="1">
    <location>
        <begin position="156"/>
        <end position="181"/>
    </location>
</feature>
<keyword evidence="1" id="KW-0812">Transmembrane</keyword>
<dbReference type="InterPro" id="IPR013830">
    <property type="entry name" value="SGNH_hydro"/>
</dbReference>
<sequence>MYGVGACVRSNGGLGSKPDTTGYHPIMHRSSRPERHSLVRELRSLPTILLLLGLLLGGIPLVVFLTPDQHVTILGQRVAVGARDPEPTLSGPAQLVQIGNTAFDLRDVQVIGPLRPRISIGPIAPEAVPDRALAPSALPAIEATARDTLVQAFVRWYSWGGVGLVLVALAGSGLVGCLRILMALRGASRAAAGDSVPELAVRPSGAIARMTLLAVIVSGLAWAACGAAAYRGTVEGLRKVDSLSDLVGASTVTPSPVGPVITGHSGAVIGDSRVARLGGPPLPEPAPDDATCRRSTDSAAAELALLRTTPVLNLACAGAGIQNGLRGAQQVDDDKVPSQIGRLKQVVGLDWVVVAIGPNDLAWSDLLMYCYGLSTCDDRLAGGEFQGRLAAFDRDYAGLLADLATLPGSPDVVVMTSYDVFPPDPDPSCPDLHGPPHAAGLDQHKVDLLRQRNAALNDVLATGAAAYGFTVARPAVTPLCSSSGDGMGPDLQGLRDQHPFHPTATGSLRLAAGVAQALARVDGKAEARPGPHEPG</sequence>
<feature type="domain" description="SGNH hydrolase-type esterase" evidence="2">
    <location>
        <begin position="268"/>
        <end position="506"/>
    </location>
</feature>
<keyword evidence="1" id="KW-1133">Transmembrane helix</keyword>
<dbReference type="InterPro" id="IPR036514">
    <property type="entry name" value="SGNH_hydro_sf"/>
</dbReference>
<comment type="caution">
    <text evidence="3">The sequence shown here is derived from an EMBL/GenBank/DDBJ whole genome shotgun (WGS) entry which is preliminary data.</text>
</comment>
<keyword evidence="4" id="KW-1185">Reference proteome</keyword>
<feature type="transmembrane region" description="Helical" evidence="1">
    <location>
        <begin position="45"/>
        <end position="65"/>
    </location>
</feature>
<evidence type="ECO:0000259" key="2">
    <source>
        <dbReference type="Pfam" id="PF13472"/>
    </source>
</evidence>
<gene>
    <name evidence="3" type="ORF">GCM10023320_40350</name>
</gene>
<reference evidence="4" key="1">
    <citation type="journal article" date="2019" name="Int. J. Syst. Evol. Microbiol.">
        <title>The Global Catalogue of Microorganisms (GCM) 10K type strain sequencing project: providing services to taxonomists for standard genome sequencing and annotation.</title>
        <authorList>
            <consortium name="The Broad Institute Genomics Platform"/>
            <consortium name="The Broad Institute Genome Sequencing Center for Infectious Disease"/>
            <person name="Wu L."/>
            <person name="Ma J."/>
        </authorList>
    </citation>
    <scope>NUCLEOTIDE SEQUENCE [LARGE SCALE GENOMIC DNA]</scope>
    <source>
        <strain evidence="4">JCM 18302</strain>
    </source>
</reference>
<evidence type="ECO:0000313" key="4">
    <source>
        <dbReference type="Proteomes" id="UP001500804"/>
    </source>
</evidence>
<dbReference type="Gene3D" id="3.40.50.1110">
    <property type="entry name" value="SGNH hydrolase"/>
    <property type="match status" value="1"/>
</dbReference>
<accession>A0ABP9NL91</accession>
<feature type="transmembrane region" description="Helical" evidence="1">
    <location>
        <begin position="212"/>
        <end position="230"/>
    </location>
</feature>